<keyword evidence="4" id="KW-1185">Reference proteome</keyword>
<dbReference type="RefSeq" id="WP_344611059.1">
    <property type="nucleotide sequence ID" value="NZ_BAAARV010000006.1"/>
</dbReference>
<feature type="transmembrane region" description="Helical" evidence="1">
    <location>
        <begin position="42"/>
        <end position="64"/>
    </location>
</feature>
<gene>
    <name evidence="3" type="ORF">GCM10010170_010390</name>
</gene>
<dbReference type="EMBL" id="BAAARV010000006">
    <property type="protein sequence ID" value="GAA2331715.1"/>
    <property type="molecule type" value="Genomic_DNA"/>
</dbReference>
<dbReference type="Proteomes" id="UP001501444">
    <property type="component" value="Unassembled WGS sequence"/>
</dbReference>
<evidence type="ECO:0000313" key="3">
    <source>
        <dbReference type="EMBL" id="GAA2331715.1"/>
    </source>
</evidence>
<accession>A0ABN3FJJ4</accession>
<evidence type="ECO:0000259" key="2">
    <source>
        <dbReference type="Pfam" id="PF04085"/>
    </source>
</evidence>
<proteinExistence type="predicted"/>
<keyword evidence="1" id="KW-0472">Membrane</keyword>
<sequence length="413" mass="43077">MTDNNDLLQQRLHDLADELGPLPVPHEEIRHRTRRLRRWRRAGSLAAAAAVAVTVVTVSVALAARPTPMPVTAPDGPFLGWPVTGNATGTGLLAEAVQVWDSTRASGPHTDIHALLVDRDPVLLGPVVVLEGRDAQGEPRLAILTGTAEDRDALRLRADRPAPDPVTTRVVSMVSGRLSTATGIEPLDSRPSAWLFALGAPGVTGFGYHSTAVDQELVEGGGPDLGRRLLVSLPPGATPINTTVIARHAGAVVFRGPADGGAIGDAVAVPATVLTRSSDHARIQGSPRALLPGRLVATPDGLLGRITAASGEEADVELVTAASFSIDALTDITYRPLRVVGTGGNARLDQVPADANVVATNRIVTVDPAQHSDRLGTLTIGRVGTTGHDLVPATATSDLSRVYVMVEYEAASR</sequence>
<evidence type="ECO:0000313" key="4">
    <source>
        <dbReference type="Proteomes" id="UP001501444"/>
    </source>
</evidence>
<reference evidence="3 4" key="1">
    <citation type="journal article" date="2019" name="Int. J. Syst. Evol. Microbiol.">
        <title>The Global Catalogue of Microorganisms (GCM) 10K type strain sequencing project: providing services to taxonomists for standard genome sequencing and annotation.</title>
        <authorList>
            <consortium name="The Broad Institute Genomics Platform"/>
            <consortium name="The Broad Institute Genome Sequencing Center for Infectious Disease"/>
            <person name="Wu L."/>
            <person name="Ma J."/>
        </authorList>
    </citation>
    <scope>NUCLEOTIDE SEQUENCE [LARGE SCALE GENOMIC DNA]</scope>
    <source>
        <strain evidence="3 4">JCM 3272</strain>
    </source>
</reference>
<feature type="domain" description="Rod shape-determining protein MreC beta-barrel core" evidence="2">
    <location>
        <begin position="285"/>
        <end position="386"/>
    </location>
</feature>
<keyword evidence="1" id="KW-0812">Transmembrane</keyword>
<protein>
    <recommendedName>
        <fullName evidence="2">Rod shape-determining protein MreC beta-barrel core domain-containing protein</fullName>
    </recommendedName>
</protein>
<dbReference type="InterPro" id="IPR055342">
    <property type="entry name" value="MreC_beta-barrel_core"/>
</dbReference>
<dbReference type="Pfam" id="PF04085">
    <property type="entry name" value="MreC"/>
    <property type="match status" value="1"/>
</dbReference>
<evidence type="ECO:0000256" key="1">
    <source>
        <dbReference type="SAM" id="Phobius"/>
    </source>
</evidence>
<name>A0ABN3FJJ4_9ACTN</name>
<organism evidence="3 4">
    <name type="scientific">Dactylosporangium salmoneum</name>
    <dbReference type="NCBI Taxonomy" id="53361"/>
    <lineage>
        <taxon>Bacteria</taxon>
        <taxon>Bacillati</taxon>
        <taxon>Actinomycetota</taxon>
        <taxon>Actinomycetes</taxon>
        <taxon>Micromonosporales</taxon>
        <taxon>Micromonosporaceae</taxon>
        <taxon>Dactylosporangium</taxon>
    </lineage>
</organism>
<keyword evidence="1" id="KW-1133">Transmembrane helix</keyword>
<comment type="caution">
    <text evidence="3">The sequence shown here is derived from an EMBL/GenBank/DDBJ whole genome shotgun (WGS) entry which is preliminary data.</text>
</comment>